<reference evidence="10" key="2">
    <citation type="submission" date="2020-09" db="EMBL/GenBank/DDBJ databases">
        <authorList>
            <person name="Kikuchi T."/>
        </authorList>
    </citation>
    <scope>NUCLEOTIDE SEQUENCE</scope>
    <source>
        <strain evidence="10">Ka4C1</strain>
    </source>
</reference>
<dbReference type="EMBL" id="CAJFCV020000002">
    <property type="protein sequence ID" value="CAG9095010.1"/>
    <property type="molecule type" value="Genomic_DNA"/>
</dbReference>
<dbReference type="InterPro" id="IPR011032">
    <property type="entry name" value="GroES-like_sf"/>
</dbReference>
<dbReference type="PROSITE" id="PS00059">
    <property type="entry name" value="ADH_ZINC"/>
    <property type="match status" value="1"/>
</dbReference>
<dbReference type="SUPFAM" id="SSF51735">
    <property type="entry name" value="NAD(P)-binding Rossmann-fold domains"/>
    <property type="match status" value="1"/>
</dbReference>
<proteinExistence type="inferred from homology"/>
<keyword evidence="5 8" id="KW-0862">Zinc</keyword>
<dbReference type="EMBL" id="CAJFDI010000002">
    <property type="protein sequence ID" value="CAD5214489.1"/>
    <property type="molecule type" value="Genomic_DNA"/>
</dbReference>
<dbReference type="SUPFAM" id="SSF50129">
    <property type="entry name" value="GroES-like"/>
    <property type="match status" value="1"/>
</dbReference>
<evidence type="ECO:0000256" key="8">
    <source>
        <dbReference type="RuleBase" id="RU361277"/>
    </source>
</evidence>
<dbReference type="WBParaSite" id="BXY_0492900.1">
    <property type="protein sequence ID" value="BXY_0492900.1"/>
    <property type="gene ID" value="BXY_0492900"/>
</dbReference>
<dbReference type="Proteomes" id="UP000095284">
    <property type="component" value="Unplaced"/>
</dbReference>
<evidence type="ECO:0000313" key="13">
    <source>
        <dbReference type="WBParaSite" id="BXY_0492900.1"/>
    </source>
</evidence>
<dbReference type="InterPro" id="IPR002328">
    <property type="entry name" value="ADH_Zn_CS"/>
</dbReference>
<dbReference type="GO" id="GO:0004022">
    <property type="term" value="F:alcohol dehydrogenase (NAD+) activity"/>
    <property type="evidence" value="ECO:0007669"/>
    <property type="project" value="UniProtKB-EC"/>
</dbReference>
<dbReference type="Pfam" id="PF00107">
    <property type="entry name" value="ADH_zinc_N"/>
    <property type="match status" value="1"/>
</dbReference>
<comment type="cofactor">
    <cofactor evidence="1 8">
        <name>Zn(2+)</name>
        <dbReference type="ChEBI" id="CHEBI:29105"/>
    </cofactor>
</comment>
<organism evidence="11 13">
    <name type="scientific">Bursaphelenchus xylophilus</name>
    <name type="common">Pinewood nematode worm</name>
    <name type="synonym">Aphelenchoides xylophilus</name>
    <dbReference type="NCBI Taxonomy" id="6326"/>
    <lineage>
        <taxon>Eukaryota</taxon>
        <taxon>Metazoa</taxon>
        <taxon>Ecdysozoa</taxon>
        <taxon>Nematoda</taxon>
        <taxon>Chromadorea</taxon>
        <taxon>Rhabditida</taxon>
        <taxon>Tylenchina</taxon>
        <taxon>Tylenchomorpha</taxon>
        <taxon>Aphelenchoidea</taxon>
        <taxon>Aphelenchoididae</taxon>
        <taxon>Bursaphelenchus</taxon>
    </lineage>
</organism>
<dbReference type="FunFam" id="3.40.50.720:FF:000039">
    <property type="entry name" value="Alcohol dehydrogenase AdhP"/>
    <property type="match status" value="1"/>
</dbReference>
<dbReference type="SMART" id="SM00829">
    <property type="entry name" value="PKS_ER"/>
    <property type="match status" value="1"/>
</dbReference>
<sequence length="352" mass="37218">MSLEIPKTFKKAVFESNGAAAKYVDGTIPEIGHDEALVKVLYAGVCHTDLAVLHDELPWQTPYPYVGGHEGSGVVVKVGAGVTHVKPGSKVGIRMVNGMCNQCESCLNNREYICINQKMVGIFLSGTFEQYTALKAQDLLPLPENIDLAAAAPIMCAGVTAYRALKKTNPVVGQFAAIIGAGGGVGSFAVQYAKALGLRVVAIDHPSKREHCLKIGAEVFIDGFSEKIVEEVQTATAGGAHVVINFTASPKAVNTATQYVRAAGTIVLVGAMDEKKGTTALSLDNNLIATRCLTVTGSMTGTRQDTKEALDLSARGVVKIPIEVRPFSALDEALHSLKNSAVAGRVVLDLWK</sequence>
<dbReference type="SMR" id="A0A1I7RW16"/>
<dbReference type="Gene3D" id="3.90.180.10">
    <property type="entry name" value="Medium-chain alcohol dehydrogenases, catalytic domain"/>
    <property type="match status" value="1"/>
</dbReference>
<reference evidence="13" key="1">
    <citation type="submission" date="2016-11" db="UniProtKB">
        <authorList>
            <consortium name="WormBaseParasite"/>
        </authorList>
    </citation>
    <scope>IDENTIFICATION</scope>
</reference>
<keyword evidence="7" id="KW-0520">NAD</keyword>
<dbReference type="eggNOG" id="KOG0023">
    <property type="taxonomic scope" value="Eukaryota"/>
</dbReference>
<evidence type="ECO:0000256" key="7">
    <source>
        <dbReference type="ARBA" id="ARBA00023027"/>
    </source>
</evidence>
<gene>
    <name evidence="10" type="ORF">BXYJ_LOCUS3555</name>
</gene>
<dbReference type="EC" id="1.1.1.1" evidence="3"/>
<dbReference type="GO" id="GO:0005737">
    <property type="term" value="C:cytoplasm"/>
    <property type="evidence" value="ECO:0007669"/>
    <property type="project" value="TreeGrafter"/>
</dbReference>
<dbReference type="Proteomes" id="UP000659654">
    <property type="component" value="Unassembled WGS sequence"/>
</dbReference>
<dbReference type="Gene3D" id="3.40.50.720">
    <property type="entry name" value="NAD(P)-binding Rossmann-like Domain"/>
    <property type="match status" value="1"/>
</dbReference>
<evidence type="ECO:0000259" key="9">
    <source>
        <dbReference type="SMART" id="SM00829"/>
    </source>
</evidence>
<dbReference type="InterPro" id="IPR020843">
    <property type="entry name" value="ER"/>
</dbReference>
<protein>
    <recommendedName>
        <fullName evidence="3">alcohol dehydrogenase</fullName>
        <ecNumber evidence="3">1.1.1.1</ecNumber>
    </recommendedName>
</protein>
<accession>A0A1I7RW16</accession>
<dbReference type="InterPro" id="IPR036291">
    <property type="entry name" value="NAD(P)-bd_dom_sf"/>
</dbReference>
<name>A0A1I7RW16_BURXY</name>
<evidence type="ECO:0000313" key="12">
    <source>
        <dbReference type="Proteomes" id="UP000659654"/>
    </source>
</evidence>
<dbReference type="InterPro" id="IPR013149">
    <property type="entry name" value="ADH-like_C"/>
</dbReference>
<feature type="domain" description="Enoyl reductase (ER)" evidence="9">
    <location>
        <begin position="18"/>
        <end position="348"/>
    </location>
</feature>
<evidence type="ECO:0000313" key="11">
    <source>
        <dbReference type="Proteomes" id="UP000095284"/>
    </source>
</evidence>
<keyword evidence="12" id="KW-1185">Reference proteome</keyword>
<dbReference type="Pfam" id="PF08240">
    <property type="entry name" value="ADH_N"/>
    <property type="match status" value="1"/>
</dbReference>
<evidence type="ECO:0000256" key="5">
    <source>
        <dbReference type="ARBA" id="ARBA00022833"/>
    </source>
</evidence>
<dbReference type="Proteomes" id="UP000582659">
    <property type="component" value="Unassembled WGS sequence"/>
</dbReference>
<dbReference type="PANTHER" id="PTHR42940:SF3">
    <property type="entry name" value="ALCOHOL DEHYDROGENASE 1-RELATED"/>
    <property type="match status" value="1"/>
</dbReference>
<dbReference type="PANTHER" id="PTHR42940">
    <property type="entry name" value="ALCOHOL DEHYDROGENASE 1-RELATED"/>
    <property type="match status" value="1"/>
</dbReference>
<evidence type="ECO:0000256" key="6">
    <source>
        <dbReference type="ARBA" id="ARBA00023002"/>
    </source>
</evidence>
<keyword evidence="6" id="KW-0560">Oxidoreductase</keyword>
<keyword evidence="4 8" id="KW-0479">Metal-binding</keyword>
<evidence type="ECO:0000313" key="10">
    <source>
        <dbReference type="EMBL" id="CAD5214489.1"/>
    </source>
</evidence>
<dbReference type="AlphaFoldDB" id="A0A1I7RW16"/>
<evidence type="ECO:0000256" key="3">
    <source>
        <dbReference type="ARBA" id="ARBA00013190"/>
    </source>
</evidence>
<evidence type="ECO:0000256" key="4">
    <source>
        <dbReference type="ARBA" id="ARBA00022723"/>
    </source>
</evidence>
<dbReference type="InterPro" id="IPR013154">
    <property type="entry name" value="ADH-like_N"/>
</dbReference>
<evidence type="ECO:0000256" key="1">
    <source>
        <dbReference type="ARBA" id="ARBA00001947"/>
    </source>
</evidence>
<evidence type="ECO:0000256" key="2">
    <source>
        <dbReference type="ARBA" id="ARBA00008072"/>
    </source>
</evidence>
<dbReference type="OrthoDB" id="1879366at2759"/>
<comment type="similarity">
    <text evidence="2 8">Belongs to the zinc-containing alcohol dehydrogenase family.</text>
</comment>
<dbReference type="GO" id="GO:0008270">
    <property type="term" value="F:zinc ion binding"/>
    <property type="evidence" value="ECO:0007669"/>
    <property type="project" value="InterPro"/>
</dbReference>